<dbReference type="Ensembl" id="ENSSAUT00010036640.1">
    <property type="protein sequence ID" value="ENSSAUP00010034784.1"/>
    <property type="gene ID" value="ENSSAUG00010014712.1"/>
</dbReference>
<dbReference type="PANTHER" id="PTHR12301:SF4">
    <property type="entry name" value="SAM DOMAIN-CONTAINING PROTEIN SAMSN-1"/>
    <property type="match status" value="1"/>
</dbReference>
<dbReference type="InterPro" id="IPR001660">
    <property type="entry name" value="SAM"/>
</dbReference>
<feature type="compositionally biased region" description="Polar residues" evidence="4">
    <location>
        <begin position="596"/>
        <end position="608"/>
    </location>
</feature>
<feature type="region of interest" description="Disordered" evidence="4">
    <location>
        <begin position="206"/>
        <end position="233"/>
    </location>
</feature>
<evidence type="ECO:0000259" key="6">
    <source>
        <dbReference type="PROSITE" id="PS50105"/>
    </source>
</evidence>
<dbReference type="InterPro" id="IPR036028">
    <property type="entry name" value="SH3-like_dom_sf"/>
</dbReference>
<proteinExistence type="predicted"/>
<dbReference type="Pfam" id="PF12485">
    <property type="entry name" value="SPIDER"/>
    <property type="match status" value="1"/>
</dbReference>
<dbReference type="SMART" id="SM00454">
    <property type="entry name" value="SAM"/>
    <property type="match status" value="1"/>
</dbReference>
<evidence type="ECO:0000259" key="5">
    <source>
        <dbReference type="PROSITE" id="PS50002"/>
    </source>
</evidence>
<evidence type="ECO:0000313" key="7">
    <source>
        <dbReference type="Ensembl" id="ENSSAUP00010034784.1"/>
    </source>
</evidence>
<reference evidence="7" key="1">
    <citation type="submission" date="2021-04" db="EMBL/GenBank/DDBJ databases">
        <authorList>
            <consortium name="Wellcome Sanger Institute Data Sharing"/>
        </authorList>
    </citation>
    <scope>NUCLEOTIDE SEQUENCE [LARGE SCALE GENOMIC DNA]</scope>
</reference>
<evidence type="ECO:0000256" key="3">
    <source>
        <dbReference type="PROSITE-ProRule" id="PRU00192"/>
    </source>
</evidence>
<dbReference type="PROSITE" id="PS50105">
    <property type="entry name" value="SAM_DOMAIN"/>
    <property type="match status" value="1"/>
</dbReference>
<dbReference type="InterPro" id="IPR001452">
    <property type="entry name" value="SH3_domain"/>
</dbReference>
<organism evidence="7 8">
    <name type="scientific">Sparus aurata</name>
    <name type="common">Gilthead sea bream</name>
    <dbReference type="NCBI Taxonomy" id="8175"/>
    <lineage>
        <taxon>Eukaryota</taxon>
        <taxon>Metazoa</taxon>
        <taxon>Chordata</taxon>
        <taxon>Craniata</taxon>
        <taxon>Vertebrata</taxon>
        <taxon>Euteleostomi</taxon>
        <taxon>Actinopterygii</taxon>
        <taxon>Neopterygii</taxon>
        <taxon>Teleostei</taxon>
        <taxon>Neoteleostei</taxon>
        <taxon>Acanthomorphata</taxon>
        <taxon>Eupercaria</taxon>
        <taxon>Spariformes</taxon>
        <taxon>Sparidae</taxon>
        <taxon>Sparus</taxon>
    </lineage>
</organism>
<evidence type="ECO:0000313" key="8">
    <source>
        <dbReference type="Proteomes" id="UP000472265"/>
    </source>
</evidence>
<feature type="region of interest" description="Disordered" evidence="4">
    <location>
        <begin position="596"/>
        <end position="659"/>
    </location>
</feature>
<feature type="region of interest" description="Disordered" evidence="4">
    <location>
        <begin position="165"/>
        <end position="189"/>
    </location>
</feature>
<feature type="region of interest" description="Disordered" evidence="4">
    <location>
        <begin position="137"/>
        <end position="156"/>
    </location>
</feature>
<feature type="compositionally biased region" description="Basic and acidic residues" evidence="4">
    <location>
        <begin position="94"/>
        <end position="111"/>
    </location>
</feature>
<reference evidence="7" key="2">
    <citation type="submission" date="2025-08" db="UniProtKB">
        <authorList>
            <consortium name="Ensembl"/>
        </authorList>
    </citation>
    <scope>IDENTIFICATION</scope>
</reference>
<evidence type="ECO:0000256" key="4">
    <source>
        <dbReference type="SAM" id="MobiDB-lite"/>
    </source>
</evidence>
<dbReference type="PANTHER" id="PTHR12301">
    <property type="entry name" value="SAM-DOMAIN, SH3 AND NUCLEAR LOCALIZATION SIGNALS PROTEIN RELATED"/>
    <property type="match status" value="1"/>
</dbReference>
<dbReference type="Gene3D" id="1.10.150.50">
    <property type="entry name" value="Transcription Factor, Ets-1"/>
    <property type="match status" value="1"/>
</dbReference>
<feature type="domain" description="SAM" evidence="6">
    <location>
        <begin position="530"/>
        <end position="594"/>
    </location>
</feature>
<gene>
    <name evidence="7" type="primary">samsn1b</name>
</gene>
<protein>
    <submittedName>
        <fullName evidence="7">Uncharacterized LOC115594348</fullName>
    </submittedName>
</protein>
<evidence type="ECO:0000256" key="2">
    <source>
        <dbReference type="ARBA" id="ARBA00022553"/>
    </source>
</evidence>
<name>A0A671W7Z5_SPAAU</name>
<feature type="region of interest" description="Disordered" evidence="4">
    <location>
        <begin position="92"/>
        <end position="121"/>
    </location>
</feature>
<dbReference type="Pfam" id="PF00536">
    <property type="entry name" value="SAM_1"/>
    <property type="match status" value="1"/>
</dbReference>
<dbReference type="Gene3D" id="2.30.30.40">
    <property type="entry name" value="SH3 Domains"/>
    <property type="match status" value="1"/>
</dbReference>
<keyword evidence="2" id="KW-0597">Phosphoprotein</keyword>
<dbReference type="PROSITE" id="PS50002">
    <property type="entry name" value="SH3"/>
    <property type="match status" value="1"/>
</dbReference>
<dbReference type="SUPFAM" id="SSF47769">
    <property type="entry name" value="SAM/Pointed domain"/>
    <property type="match status" value="1"/>
</dbReference>
<feature type="compositionally biased region" description="Low complexity" evidence="4">
    <location>
        <begin position="420"/>
        <end position="441"/>
    </location>
</feature>
<sequence>MNLFCFTLEGSTDSIYEPAYNQTLKEGLPKYQCSPALRRRKPEWGGSDPAINSIQSQSSVKAKRNNRRSCAPTSLLDGETLDKDINHSCWTSSGDKKDLSHQTKVQNKEMSKAPCQSSTLTRDGGLKELRCDRTQTHGLAQGGETAADTADSVPSTGRLKKLQSLVQTKKGHQSGAGKGKCTSENNDHLLGSNNPVLTCIGLGTRTEKKPCKPSQSPQQQQQEAKDVYGDSDEEGVWSPKLGNYLWSPFECPQPWSPFYHTCHQPRHELWARGTFSLPQTVAWDRFESLIQELDSKQSDLSPPQTSCSITNLQLSDKNLTRCDRFDVFRQHSPLMKPRDNDSYLQKQEQNDNAVKLRLHRRAMETSSPHRDGKHVRASPEKTLTVISNEITQKEEAKKRGIGGGRQFTKGQRRSTDSLESLYSLNSGQSSSSGVTSGSDCSSNRDSLRMEDDLLNAKLFCGRARVHTDFVPSPYDTESLKLKEGDVIDIMAKPPMGIWRGMLSGRMGNFKFIYVDLLPDSHEETGIHRVRQKSTVREVLRRLSLEEYSSSLQQNGYQTVDDLMRLREHHLTQLNVTDPEHRRCLLAAVDSLQQLRSDSQLENEANQEAETPGENLKADMNNCPRDSGCHMPSDSSDNSTDDTDPPFISEYPLPAEMTAS</sequence>
<dbReference type="AlphaFoldDB" id="A0A671W7Z5"/>
<dbReference type="GeneTree" id="ENSGT00940000157806"/>
<accession>A0A671W7Z5</accession>
<dbReference type="OrthoDB" id="10047268at2759"/>
<reference evidence="7" key="3">
    <citation type="submission" date="2025-09" db="UniProtKB">
        <authorList>
            <consortium name="Ensembl"/>
        </authorList>
    </citation>
    <scope>IDENTIFICATION</scope>
</reference>
<keyword evidence="8" id="KW-1185">Reference proteome</keyword>
<feature type="compositionally biased region" description="Low complexity" evidence="4">
    <location>
        <begin position="213"/>
        <end position="222"/>
    </location>
</feature>
<feature type="region of interest" description="Disordered" evidence="4">
    <location>
        <begin position="39"/>
        <end position="77"/>
    </location>
</feature>
<dbReference type="SUPFAM" id="SSF50044">
    <property type="entry name" value="SH3-domain"/>
    <property type="match status" value="1"/>
</dbReference>
<feature type="domain" description="SH3" evidence="5">
    <location>
        <begin position="458"/>
        <end position="519"/>
    </location>
</feature>
<dbReference type="InterPro" id="IPR051725">
    <property type="entry name" value="SAM-SH3_domain_protein"/>
</dbReference>
<evidence type="ECO:0000256" key="1">
    <source>
        <dbReference type="ARBA" id="ARBA00022443"/>
    </source>
</evidence>
<feature type="region of interest" description="Disordered" evidence="4">
    <location>
        <begin position="392"/>
        <end position="444"/>
    </location>
</feature>
<feature type="compositionally biased region" description="Polar residues" evidence="4">
    <location>
        <begin position="50"/>
        <end position="60"/>
    </location>
</feature>
<dbReference type="Proteomes" id="UP000472265">
    <property type="component" value="Chromosome 13"/>
</dbReference>
<dbReference type="InterPro" id="IPR021090">
    <property type="entry name" value="SPIDER"/>
</dbReference>
<keyword evidence="1 3" id="KW-0728">SH3 domain</keyword>
<dbReference type="InterPro" id="IPR013761">
    <property type="entry name" value="SAM/pointed_sf"/>
</dbReference>